<dbReference type="Proteomes" id="UP001055167">
    <property type="component" value="Unassembled WGS sequence"/>
</dbReference>
<name>A0ABQ4R3E4_9HYPH</name>
<dbReference type="EMBL" id="BPQH01000017">
    <property type="protein sequence ID" value="GJD52200.1"/>
    <property type="molecule type" value="Genomic_DNA"/>
</dbReference>
<feature type="signal peptide" evidence="2">
    <location>
        <begin position="1"/>
        <end position="23"/>
    </location>
</feature>
<feature type="compositionally biased region" description="Basic and acidic residues" evidence="1">
    <location>
        <begin position="62"/>
        <end position="84"/>
    </location>
</feature>
<reference evidence="3" key="1">
    <citation type="journal article" date="2021" name="Front. Microbiol.">
        <title>Comprehensive Comparative Genomics and Phenotyping of Methylobacterium Species.</title>
        <authorList>
            <person name="Alessa O."/>
            <person name="Ogura Y."/>
            <person name="Fujitani Y."/>
            <person name="Takami H."/>
            <person name="Hayashi T."/>
            <person name="Sahin N."/>
            <person name="Tani A."/>
        </authorList>
    </citation>
    <scope>NUCLEOTIDE SEQUENCE</scope>
    <source>
        <strain evidence="3">KCTC 52305</strain>
    </source>
</reference>
<organism evidence="3 4">
    <name type="scientific">Methylobacterium crusticola</name>
    <dbReference type="NCBI Taxonomy" id="1697972"/>
    <lineage>
        <taxon>Bacteria</taxon>
        <taxon>Pseudomonadati</taxon>
        <taxon>Pseudomonadota</taxon>
        <taxon>Alphaproteobacteria</taxon>
        <taxon>Hyphomicrobiales</taxon>
        <taxon>Methylobacteriaceae</taxon>
        <taxon>Methylobacterium</taxon>
    </lineage>
</organism>
<evidence type="ECO:0000256" key="1">
    <source>
        <dbReference type="SAM" id="MobiDB-lite"/>
    </source>
</evidence>
<evidence type="ECO:0008006" key="5">
    <source>
        <dbReference type="Google" id="ProtNLM"/>
    </source>
</evidence>
<keyword evidence="2" id="KW-0732">Signal</keyword>
<evidence type="ECO:0000313" key="3">
    <source>
        <dbReference type="EMBL" id="GJD52200.1"/>
    </source>
</evidence>
<sequence>MKALCAMAAVALSLAGATAPASAQPRGGPDYDYGERGPGYGERGPGYGERGPGYGDRGPGYGERDPGYRERGSGSRGREAGFDEREYLRCNPDVRRAVDRGQMESGFVHYRTFGRREGRRLNC</sequence>
<evidence type="ECO:0000313" key="4">
    <source>
        <dbReference type="Proteomes" id="UP001055167"/>
    </source>
</evidence>
<protein>
    <recommendedName>
        <fullName evidence="5">Lectin-like protein BA14k</fullName>
    </recommendedName>
</protein>
<reference evidence="3" key="2">
    <citation type="submission" date="2021-08" db="EMBL/GenBank/DDBJ databases">
        <authorList>
            <person name="Tani A."/>
            <person name="Ola A."/>
            <person name="Ogura Y."/>
            <person name="Katsura K."/>
            <person name="Hayashi T."/>
        </authorList>
    </citation>
    <scope>NUCLEOTIDE SEQUENCE</scope>
    <source>
        <strain evidence="3">KCTC 52305</strain>
    </source>
</reference>
<accession>A0ABQ4R3E4</accession>
<feature type="compositionally biased region" description="Low complexity" evidence="1">
    <location>
        <begin position="16"/>
        <end position="31"/>
    </location>
</feature>
<feature type="compositionally biased region" description="Gly residues" evidence="1">
    <location>
        <begin position="36"/>
        <end position="61"/>
    </location>
</feature>
<evidence type="ECO:0000256" key="2">
    <source>
        <dbReference type="SAM" id="SignalP"/>
    </source>
</evidence>
<feature type="chain" id="PRO_5046495336" description="Lectin-like protein BA14k" evidence="2">
    <location>
        <begin position="24"/>
        <end position="123"/>
    </location>
</feature>
<dbReference type="RefSeq" id="WP_128563145.1">
    <property type="nucleotide sequence ID" value="NZ_BPQH01000017.1"/>
</dbReference>
<comment type="caution">
    <text evidence="3">The sequence shown here is derived from an EMBL/GenBank/DDBJ whole genome shotgun (WGS) entry which is preliminary data.</text>
</comment>
<keyword evidence="4" id="KW-1185">Reference proteome</keyword>
<proteinExistence type="predicted"/>
<gene>
    <name evidence="3" type="ORF">OPKNFCMD_4962</name>
</gene>
<feature type="region of interest" description="Disordered" evidence="1">
    <location>
        <begin position="16"/>
        <end position="84"/>
    </location>
</feature>